<dbReference type="EMBL" id="JAWDGP010001129">
    <property type="protein sequence ID" value="KAK3794299.1"/>
    <property type="molecule type" value="Genomic_DNA"/>
</dbReference>
<dbReference type="Pfam" id="PF18028">
    <property type="entry name" value="Zmiz1_N"/>
    <property type="match status" value="1"/>
</dbReference>
<reference evidence="2" key="1">
    <citation type="journal article" date="2023" name="G3 (Bethesda)">
        <title>A reference genome for the long-term kleptoplast-retaining sea slug Elysia crispata morphotype clarki.</title>
        <authorList>
            <person name="Eastman K.E."/>
            <person name="Pendleton A.L."/>
            <person name="Shaikh M.A."/>
            <person name="Suttiyut T."/>
            <person name="Ogas R."/>
            <person name="Tomko P."/>
            <person name="Gavelis G."/>
            <person name="Widhalm J.R."/>
            <person name="Wisecaver J.H."/>
        </authorList>
    </citation>
    <scope>NUCLEOTIDE SEQUENCE</scope>
    <source>
        <strain evidence="2">ECLA1</strain>
    </source>
</reference>
<keyword evidence="3" id="KW-1185">Reference proteome</keyword>
<feature type="domain" description="ZMIZ1 N-terminal" evidence="1">
    <location>
        <begin position="32"/>
        <end position="72"/>
    </location>
</feature>
<sequence>MFTHHTVSVTAPKHCSPNPARRLVTPGSLLQDTCQVVYNVASQPGYDFDLGYRLLAVCSSHKDLFSGKAASKSTIQSTDSKTDIAKSLLPRIPTILLPQGGVRFHLTMILTMEVSDSQVTVAQNPNHLATSGWS</sequence>
<accession>A0AAE1AV55</accession>
<dbReference type="Proteomes" id="UP001283361">
    <property type="component" value="Unassembled WGS sequence"/>
</dbReference>
<name>A0AAE1AV55_9GAST</name>
<comment type="caution">
    <text evidence="2">The sequence shown here is derived from an EMBL/GenBank/DDBJ whole genome shotgun (WGS) entry which is preliminary data.</text>
</comment>
<gene>
    <name evidence="2" type="ORF">RRG08_060969</name>
</gene>
<protein>
    <recommendedName>
        <fullName evidence="1">ZMIZ1 N-terminal domain-containing protein</fullName>
    </recommendedName>
</protein>
<dbReference type="AlphaFoldDB" id="A0AAE1AV55"/>
<evidence type="ECO:0000313" key="3">
    <source>
        <dbReference type="Proteomes" id="UP001283361"/>
    </source>
</evidence>
<organism evidence="2 3">
    <name type="scientific">Elysia crispata</name>
    <name type="common">lettuce slug</name>
    <dbReference type="NCBI Taxonomy" id="231223"/>
    <lineage>
        <taxon>Eukaryota</taxon>
        <taxon>Metazoa</taxon>
        <taxon>Spiralia</taxon>
        <taxon>Lophotrochozoa</taxon>
        <taxon>Mollusca</taxon>
        <taxon>Gastropoda</taxon>
        <taxon>Heterobranchia</taxon>
        <taxon>Euthyneura</taxon>
        <taxon>Panpulmonata</taxon>
        <taxon>Sacoglossa</taxon>
        <taxon>Placobranchoidea</taxon>
        <taxon>Plakobranchidae</taxon>
        <taxon>Elysia</taxon>
    </lineage>
</organism>
<proteinExistence type="predicted"/>
<evidence type="ECO:0000259" key="1">
    <source>
        <dbReference type="Pfam" id="PF18028"/>
    </source>
</evidence>
<evidence type="ECO:0000313" key="2">
    <source>
        <dbReference type="EMBL" id="KAK3794299.1"/>
    </source>
</evidence>
<dbReference type="InterPro" id="IPR040797">
    <property type="entry name" value="ZMIZ1_N"/>
</dbReference>